<evidence type="ECO:0000313" key="1">
    <source>
        <dbReference type="EMBL" id="KAJ3560312.1"/>
    </source>
</evidence>
<comment type="caution">
    <text evidence="1">The sequence shown here is derived from an EMBL/GenBank/DDBJ whole genome shotgun (WGS) entry which is preliminary data.</text>
</comment>
<proteinExistence type="predicted"/>
<sequence length="245" mass="27513">MDDYLHIACDRTTCSEGVPSQDTLRWKCGFPLNHVMANDSGDGPVTFTITGKVSDRLGYINGLENKSSDNAGVLISEIVICISRSDDPLMGERWDKCMDTLHSLQEIARVRSNVNSGLRPEEDFFYPISIGGTRMVFKRPVYVHEDHGRSGNCNVLAHPYPNLFTDYDEGSEKIPHVLEAGYVYADVPVYHVDSKTEQIPPSEVARLLEGAVVAIDFQFIYSQAFDHDQFCAYWEKVTILGYGDF</sequence>
<dbReference type="EMBL" id="JANIEX010001196">
    <property type="protein sequence ID" value="KAJ3560312.1"/>
    <property type="molecule type" value="Genomic_DNA"/>
</dbReference>
<dbReference type="AlphaFoldDB" id="A0AAD5VIB3"/>
<keyword evidence="2" id="KW-1185">Reference proteome</keyword>
<gene>
    <name evidence="1" type="ORF">NP233_g10919</name>
</gene>
<accession>A0AAD5VIB3</accession>
<protein>
    <submittedName>
        <fullName evidence="1">Uncharacterized protein</fullName>
    </submittedName>
</protein>
<evidence type="ECO:0000313" key="2">
    <source>
        <dbReference type="Proteomes" id="UP001213000"/>
    </source>
</evidence>
<name>A0AAD5VIB3_9AGAR</name>
<dbReference type="Proteomes" id="UP001213000">
    <property type="component" value="Unassembled WGS sequence"/>
</dbReference>
<organism evidence="1 2">
    <name type="scientific">Leucocoprinus birnbaumii</name>
    <dbReference type="NCBI Taxonomy" id="56174"/>
    <lineage>
        <taxon>Eukaryota</taxon>
        <taxon>Fungi</taxon>
        <taxon>Dikarya</taxon>
        <taxon>Basidiomycota</taxon>
        <taxon>Agaricomycotina</taxon>
        <taxon>Agaricomycetes</taxon>
        <taxon>Agaricomycetidae</taxon>
        <taxon>Agaricales</taxon>
        <taxon>Agaricineae</taxon>
        <taxon>Agaricaceae</taxon>
        <taxon>Leucocoprinus</taxon>
    </lineage>
</organism>
<reference evidence="1" key="1">
    <citation type="submission" date="2022-07" db="EMBL/GenBank/DDBJ databases">
        <title>Genome Sequence of Leucocoprinus birnbaumii.</title>
        <authorList>
            <person name="Buettner E."/>
        </authorList>
    </citation>
    <scope>NUCLEOTIDE SEQUENCE</scope>
    <source>
        <strain evidence="1">VT141</strain>
    </source>
</reference>